<keyword evidence="15" id="KW-1185">Reference proteome</keyword>
<evidence type="ECO:0000256" key="7">
    <source>
        <dbReference type="ARBA" id="ARBA00022553"/>
    </source>
</evidence>
<gene>
    <name evidence="14" type="ORF">QTO34_002658</name>
</gene>
<dbReference type="PROSITE" id="PS00541">
    <property type="entry name" value="TP1"/>
    <property type="match status" value="1"/>
</dbReference>
<keyword evidence="12" id="KW-0544">Nucleosome core</keyword>
<dbReference type="AlphaFoldDB" id="A0AA40HSN6"/>
<dbReference type="InterPro" id="IPR020062">
    <property type="entry name" value="Nuclear_transition_prot1_CS"/>
</dbReference>
<evidence type="ECO:0000256" key="2">
    <source>
        <dbReference type="ARBA" id="ARBA00004286"/>
    </source>
</evidence>
<reference evidence="14" key="1">
    <citation type="submission" date="2023-06" db="EMBL/GenBank/DDBJ databases">
        <title>Reference genome for the Northern bat (Eptesicus nilssonii), a most northern bat species.</title>
        <authorList>
            <person name="Laine V.N."/>
            <person name="Pulliainen A.T."/>
            <person name="Lilley T.M."/>
        </authorList>
    </citation>
    <scope>NUCLEOTIDE SEQUENCE</scope>
    <source>
        <strain evidence="14">BLF_Eptnil</strain>
        <tissue evidence="14">Kidney</tissue>
    </source>
</reference>
<proteinExistence type="inferred from homology"/>
<comment type="subcellular location">
    <subcellularLocation>
        <location evidence="2">Chromosome</location>
    </subcellularLocation>
    <subcellularLocation>
        <location evidence="1">Nucleus</location>
    </subcellularLocation>
</comment>
<protein>
    <recommendedName>
        <fullName evidence="4">Spermatid nuclear transition protein 1</fullName>
    </recommendedName>
</protein>
<evidence type="ECO:0000256" key="4">
    <source>
        <dbReference type="ARBA" id="ARBA00015111"/>
    </source>
</evidence>
<evidence type="ECO:0000256" key="5">
    <source>
        <dbReference type="ARBA" id="ARBA00022454"/>
    </source>
</evidence>
<evidence type="ECO:0000256" key="9">
    <source>
        <dbReference type="ARBA" id="ARBA00022871"/>
    </source>
</evidence>
<dbReference type="Proteomes" id="UP001177744">
    <property type="component" value="Unassembled WGS sequence"/>
</dbReference>
<dbReference type="PANTHER" id="PTHR17486:SF0">
    <property type="entry name" value="SPERMATID NUCLEAR TRANSITION PROTEIN 1"/>
    <property type="match status" value="1"/>
</dbReference>
<evidence type="ECO:0000256" key="8">
    <source>
        <dbReference type="ARBA" id="ARBA00022782"/>
    </source>
</evidence>
<keyword evidence="5" id="KW-0158">Chromosome</keyword>
<keyword evidence="10" id="KW-0238">DNA-binding</keyword>
<keyword evidence="7" id="KW-0597">Phosphoprotein</keyword>
<feature type="region of interest" description="Disordered" evidence="13">
    <location>
        <begin position="182"/>
        <end position="208"/>
    </location>
</feature>
<dbReference type="Pfam" id="PF02079">
    <property type="entry name" value="TP1"/>
    <property type="match status" value="1"/>
</dbReference>
<evidence type="ECO:0000256" key="6">
    <source>
        <dbReference type="ARBA" id="ARBA00022473"/>
    </source>
</evidence>
<sequence>MAQTLSSRRHWRHELSVLLAQSATPATLSPAPCASCWPNRGRSGVMEKRNRLEGYKQILREARTVVLTSAKQPQPPNPRKCLEDSNYSSLEAYVSAQKKIGLEGQLQSAHRQEQGVRMQNPVQSSSESACLRQLGTGVLGFVAARTGLPQQQEFFQAPPLPWGAPGIFTGKTLKVNKRWHHIAPGKSAHPSHLATKPQETKRTSRGEAGNVLGGQWDFTEACLEIKFLQSFLPELHIIHHKITMSTSRKLKSHGMRRSKNRSPHKGVKRGGSKRKYRKGGLKNRKRGDDGSMPLSASLSGGQGRLEADLSKAEKPPERPGAIETKSLEPEIWIYQNLVDLDSEVTTHH</sequence>
<keyword evidence="6" id="KW-0217">Developmental protein</keyword>
<feature type="compositionally biased region" description="Basic and acidic residues" evidence="13">
    <location>
        <begin position="305"/>
        <end position="317"/>
    </location>
</feature>
<evidence type="ECO:0000313" key="14">
    <source>
        <dbReference type="EMBL" id="KAK1336624.1"/>
    </source>
</evidence>
<dbReference type="InterPro" id="IPR001319">
    <property type="entry name" value="Nuclear_transition_prot1"/>
</dbReference>
<keyword evidence="8" id="KW-0221">Differentiation</keyword>
<feature type="region of interest" description="Disordered" evidence="13">
    <location>
        <begin position="246"/>
        <end position="324"/>
    </location>
</feature>
<evidence type="ECO:0000256" key="13">
    <source>
        <dbReference type="SAM" id="MobiDB-lite"/>
    </source>
</evidence>
<dbReference type="GO" id="GO:0001673">
    <property type="term" value="C:male germ cell nucleus"/>
    <property type="evidence" value="ECO:0007669"/>
    <property type="project" value="TreeGrafter"/>
</dbReference>
<keyword evidence="11" id="KW-0539">Nucleus</keyword>
<dbReference type="GO" id="GO:0003677">
    <property type="term" value="F:DNA binding"/>
    <property type="evidence" value="ECO:0007669"/>
    <property type="project" value="UniProtKB-KW"/>
</dbReference>
<dbReference type="GO" id="GO:0007290">
    <property type="term" value="P:spermatid nucleus elongation"/>
    <property type="evidence" value="ECO:0007669"/>
    <property type="project" value="TreeGrafter"/>
</dbReference>
<evidence type="ECO:0000256" key="10">
    <source>
        <dbReference type="ARBA" id="ARBA00023125"/>
    </source>
</evidence>
<comment type="caution">
    <text evidence="14">The sequence shown here is derived from an EMBL/GenBank/DDBJ whole genome shotgun (WGS) entry which is preliminary data.</text>
</comment>
<keyword evidence="9" id="KW-0744">Spermatogenesis</keyword>
<accession>A0AA40HSN6</accession>
<dbReference type="PANTHER" id="PTHR17486">
    <property type="entry name" value="SPERMATID NUCLEAR TRANSITION PROTEIN 1"/>
    <property type="match status" value="1"/>
</dbReference>
<comment type="similarity">
    <text evidence="3">Belongs to the nuclear transition protein 1 family.</text>
</comment>
<evidence type="ECO:0000256" key="3">
    <source>
        <dbReference type="ARBA" id="ARBA00005481"/>
    </source>
</evidence>
<evidence type="ECO:0000313" key="15">
    <source>
        <dbReference type="Proteomes" id="UP001177744"/>
    </source>
</evidence>
<evidence type="ECO:0000256" key="12">
    <source>
        <dbReference type="ARBA" id="ARBA00023269"/>
    </source>
</evidence>
<name>A0AA40HSN6_CNENI</name>
<feature type="compositionally biased region" description="Basic residues" evidence="13">
    <location>
        <begin position="246"/>
        <end position="285"/>
    </location>
</feature>
<dbReference type="GO" id="GO:0000786">
    <property type="term" value="C:nucleosome"/>
    <property type="evidence" value="ECO:0007669"/>
    <property type="project" value="UniProtKB-KW"/>
</dbReference>
<organism evidence="14 15">
    <name type="scientific">Cnephaeus nilssonii</name>
    <name type="common">Northern bat</name>
    <name type="synonym">Eptesicus nilssonii</name>
    <dbReference type="NCBI Taxonomy" id="3371016"/>
    <lineage>
        <taxon>Eukaryota</taxon>
        <taxon>Metazoa</taxon>
        <taxon>Chordata</taxon>
        <taxon>Craniata</taxon>
        <taxon>Vertebrata</taxon>
        <taxon>Euteleostomi</taxon>
        <taxon>Mammalia</taxon>
        <taxon>Eutheria</taxon>
        <taxon>Laurasiatheria</taxon>
        <taxon>Chiroptera</taxon>
        <taxon>Yangochiroptera</taxon>
        <taxon>Vespertilionidae</taxon>
        <taxon>Cnephaeus</taxon>
    </lineage>
</organism>
<evidence type="ECO:0000256" key="11">
    <source>
        <dbReference type="ARBA" id="ARBA00023242"/>
    </source>
</evidence>
<dbReference type="EMBL" id="JAULJE010000012">
    <property type="protein sequence ID" value="KAK1336624.1"/>
    <property type="molecule type" value="Genomic_DNA"/>
</dbReference>
<evidence type="ECO:0000256" key="1">
    <source>
        <dbReference type="ARBA" id="ARBA00004123"/>
    </source>
</evidence>
<dbReference type="GO" id="GO:0006338">
    <property type="term" value="P:chromatin remodeling"/>
    <property type="evidence" value="ECO:0007669"/>
    <property type="project" value="TreeGrafter"/>
</dbReference>